<gene>
    <name evidence="4" type="ORF">UFOVP1072_47</name>
    <name evidence="5" type="ORF">UFOVP1211_25</name>
    <name evidence="6" type="ORF">UFOVP1420_14</name>
    <name evidence="8" type="ORF">UFOVP1518_13</name>
    <name evidence="7" type="ORF">UFOVP1657_7</name>
    <name evidence="1" type="ORF">UFOVP475_26</name>
    <name evidence="2" type="ORF">UFOVP897_56</name>
    <name evidence="3" type="ORF">UFOVP984_26</name>
</gene>
<organism evidence="5">
    <name type="scientific">uncultured Caudovirales phage</name>
    <dbReference type="NCBI Taxonomy" id="2100421"/>
    <lineage>
        <taxon>Viruses</taxon>
        <taxon>Duplodnaviria</taxon>
        <taxon>Heunggongvirae</taxon>
        <taxon>Uroviricota</taxon>
        <taxon>Caudoviricetes</taxon>
        <taxon>Peduoviridae</taxon>
        <taxon>Maltschvirus</taxon>
        <taxon>Maltschvirus maltsch</taxon>
    </lineage>
</organism>
<dbReference type="EMBL" id="LR797171">
    <property type="protein sequence ID" value="CAB4191377.1"/>
    <property type="molecule type" value="Genomic_DNA"/>
</dbReference>
<evidence type="ECO:0000313" key="3">
    <source>
        <dbReference type="EMBL" id="CAB4175813.1"/>
    </source>
</evidence>
<dbReference type="EMBL" id="LR797514">
    <property type="protein sequence ID" value="CAB4222112.1"/>
    <property type="molecule type" value="Genomic_DNA"/>
</dbReference>
<protein>
    <submittedName>
        <fullName evidence="5">Uncharacterized protein</fullName>
    </submittedName>
</protein>
<reference evidence="5" key="1">
    <citation type="submission" date="2020-05" db="EMBL/GenBank/DDBJ databases">
        <authorList>
            <person name="Chiriac C."/>
            <person name="Salcher M."/>
            <person name="Ghai R."/>
            <person name="Kavagutti S V."/>
        </authorList>
    </citation>
    <scope>NUCLEOTIDE SEQUENCE</scope>
</reference>
<evidence type="ECO:0000313" key="8">
    <source>
        <dbReference type="EMBL" id="CAB5227101.1"/>
    </source>
</evidence>
<dbReference type="EMBL" id="LR797376">
    <property type="protein sequence ID" value="CAB4211706.1"/>
    <property type="molecule type" value="Genomic_DNA"/>
</dbReference>
<dbReference type="EMBL" id="LR796926">
    <property type="protein sequence ID" value="CAB4175813.1"/>
    <property type="molecule type" value="Genomic_DNA"/>
</dbReference>
<proteinExistence type="predicted"/>
<evidence type="ECO:0000313" key="2">
    <source>
        <dbReference type="EMBL" id="CAB4169580.1"/>
    </source>
</evidence>
<name>A0A6J5RAI2_9CAUD</name>
<evidence type="ECO:0000313" key="1">
    <source>
        <dbReference type="EMBL" id="CAB4145681.1"/>
    </source>
</evidence>
<dbReference type="EMBL" id="LR796460">
    <property type="protein sequence ID" value="CAB4145681.1"/>
    <property type="molecule type" value="Genomic_DNA"/>
</dbReference>
<evidence type="ECO:0000313" key="7">
    <source>
        <dbReference type="EMBL" id="CAB4222112.1"/>
    </source>
</evidence>
<dbReference type="EMBL" id="LR797018">
    <property type="protein sequence ID" value="CAB4181591.1"/>
    <property type="molecule type" value="Genomic_DNA"/>
</dbReference>
<evidence type="ECO:0000313" key="5">
    <source>
        <dbReference type="EMBL" id="CAB4191377.1"/>
    </source>
</evidence>
<dbReference type="EMBL" id="LR798369">
    <property type="protein sequence ID" value="CAB5227101.1"/>
    <property type="molecule type" value="Genomic_DNA"/>
</dbReference>
<evidence type="ECO:0000313" key="6">
    <source>
        <dbReference type="EMBL" id="CAB4211706.1"/>
    </source>
</evidence>
<accession>A0A6J5RAI2</accession>
<sequence length="89" mass="9688">MIPNYLGQVSQSNEIPYQRAALIKDNIVVNVVALAVSQAGKYQWTPPEGHQVALTEEAGPGWTWDGQTFQEPVIVVKEPVASTGDLKVI</sequence>
<dbReference type="EMBL" id="LR796847">
    <property type="protein sequence ID" value="CAB4169580.1"/>
    <property type="molecule type" value="Genomic_DNA"/>
</dbReference>
<evidence type="ECO:0000313" key="4">
    <source>
        <dbReference type="EMBL" id="CAB4181591.1"/>
    </source>
</evidence>